<dbReference type="VEuPathDB" id="FungiDB:LCOR_00202.1"/>
<evidence type="ECO:0000313" key="2">
    <source>
        <dbReference type="EMBL" id="CDH48420.1"/>
    </source>
</evidence>
<keyword evidence="1" id="KW-1133">Transmembrane helix</keyword>
<name>A0A068RFD6_9FUNG</name>
<keyword evidence="1" id="KW-0812">Transmembrane</keyword>
<proteinExistence type="predicted"/>
<sequence length="139" mass="15798">MVESIISMQVINTHAHRGHVNKNVVADFIIPGVSFLRYTFLIAHIVENPGFLLHFYPDFIVVVVIVTSHVILNPNGKPENTVRASKNHIEAMILRSTFDKTITRATYLITTATRSKGYISDGMRQQYPSCNAHHYILRH</sequence>
<dbReference type="EMBL" id="CBTN010000001">
    <property type="protein sequence ID" value="CDH48420.1"/>
    <property type="molecule type" value="Genomic_DNA"/>
</dbReference>
<dbReference type="Proteomes" id="UP000027586">
    <property type="component" value="Unassembled WGS sequence"/>
</dbReference>
<gene>
    <name evidence="2" type="ORF">LCOR_00202.1</name>
</gene>
<dbReference type="AlphaFoldDB" id="A0A068RFD6"/>
<evidence type="ECO:0000256" key="1">
    <source>
        <dbReference type="SAM" id="Phobius"/>
    </source>
</evidence>
<feature type="transmembrane region" description="Helical" evidence="1">
    <location>
        <begin position="24"/>
        <end position="45"/>
    </location>
</feature>
<evidence type="ECO:0000313" key="3">
    <source>
        <dbReference type="Proteomes" id="UP000027586"/>
    </source>
</evidence>
<keyword evidence="1" id="KW-0472">Membrane</keyword>
<keyword evidence="3" id="KW-1185">Reference proteome</keyword>
<protein>
    <submittedName>
        <fullName evidence="2">Uncharacterized protein</fullName>
    </submittedName>
</protein>
<accession>A0A068RFD6</accession>
<organism evidence="2 3">
    <name type="scientific">Lichtheimia corymbifera JMRC:FSU:9682</name>
    <dbReference type="NCBI Taxonomy" id="1263082"/>
    <lineage>
        <taxon>Eukaryota</taxon>
        <taxon>Fungi</taxon>
        <taxon>Fungi incertae sedis</taxon>
        <taxon>Mucoromycota</taxon>
        <taxon>Mucoromycotina</taxon>
        <taxon>Mucoromycetes</taxon>
        <taxon>Mucorales</taxon>
        <taxon>Lichtheimiaceae</taxon>
        <taxon>Lichtheimia</taxon>
    </lineage>
</organism>
<comment type="caution">
    <text evidence="2">The sequence shown here is derived from an EMBL/GenBank/DDBJ whole genome shotgun (WGS) entry which is preliminary data.</text>
</comment>
<reference evidence="2" key="1">
    <citation type="submission" date="2013-08" db="EMBL/GenBank/DDBJ databases">
        <title>Gene expansion shapes genome architecture in the human pathogen Lichtheimia corymbifera: an evolutionary genomics analysis in the ancient terrestrial Mucorales (Mucoromycotina).</title>
        <authorList>
            <person name="Schwartze V.U."/>
            <person name="Winter S."/>
            <person name="Shelest E."/>
            <person name="Marcet-Houben M."/>
            <person name="Horn F."/>
            <person name="Wehner S."/>
            <person name="Hoffmann K."/>
            <person name="Riege K."/>
            <person name="Sammeth M."/>
            <person name="Nowrousian M."/>
            <person name="Valiante V."/>
            <person name="Linde J."/>
            <person name="Jacobsen I.D."/>
            <person name="Marz M."/>
            <person name="Brakhage A.A."/>
            <person name="Gabaldon T."/>
            <person name="Bocker S."/>
            <person name="Voigt K."/>
        </authorList>
    </citation>
    <scope>NUCLEOTIDE SEQUENCE [LARGE SCALE GENOMIC DNA]</scope>
    <source>
        <strain evidence="2">FSU 9682</strain>
    </source>
</reference>
<feature type="transmembrane region" description="Helical" evidence="1">
    <location>
        <begin position="51"/>
        <end position="72"/>
    </location>
</feature>